<dbReference type="Proteomes" id="UP000684084">
    <property type="component" value="Unassembled WGS sequence"/>
</dbReference>
<name>A0A915YSY0_9GLOM</name>
<dbReference type="VEuPathDB" id="FungiDB:RhiirFUN_020632"/>
<dbReference type="InterPro" id="IPR004242">
    <property type="entry name" value="Transposase_21"/>
</dbReference>
<dbReference type="Pfam" id="PF02992">
    <property type="entry name" value="Transposase_21"/>
    <property type="match status" value="1"/>
</dbReference>
<dbReference type="OrthoDB" id="6613063at2759"/>
<evidence type="ECO:0000313" key="2">
    <source>
        <dbReference type="Proteomes" id="UP000684084"/>
    </source>
</evidence>
<organism evidence="1 2">
    <name type="scientific">Rhizophagus irregularis</name>
    <dbReference type="NCBI Taxonomy" id="588596"/>
    <lineage>
        <taxon>Eukaryota</taxon>
        <taxon>Fungi</taxon>
        <taxon>Fungi incertae sedis</taxon>
        <taxon>Mucoromycota</taxon>
        <taxon>Glomeromycotina</taxon>
        <taxon>Glomeromycetes</taxon>
        <taxon>Glomerales</taxon>
        <taxon>Glomeraceae</taxon>
        <taxon>Rhizophagus</taxon>
    </lineage>
</organism>
<dbReference type="AlphaFoldDB" id="A0A915YSY0"/>
<protein>
    <recommendedName>
        <fullName evidence="3">Transposase domain-containing protein</fullName>
    </recommendedName>
</protein>
<accession>A0A915YSY0</accession>
<reference evidence="1" key="1">
    <citation type="submission" date="2020-05" db="EMBL/GenBank/DDBJ databases">
        <authorList>
            <person name="Rincon C."/>
            <person name="Sanders R I."/>
            <person name="Robbins C."/>
            <person name="Chaturvedi A."/>
        </authorList>
    </citation>
    <scope>NUCLEOTIDE SEQUENCE</scope>
    <source>
        <strain evidence="1">CHB12</strain>
    </source>
</reference>
<sequence>MVIPGPNAPKDMDSYLYPIVNELQTLEEGIPCFNGYTKQNFLLKAYLTHCTGDIPAINKCLNLAGYNAYKGCRFCNLLGIYSTVNRHIYFPLNKQCKNLVLRTHEETKHIINQLSLETNKSRKELIIKDTDIFIDKHINGWINYVKAVKLSLKYVISNEDLQEINDSLTTFYNYYENYDDEKFYWPSCNYILNEKELKALQKFYSDKDLEFHGVKYGRLLTKDGHTISSEWIKQNKLHSRNNYSIQARRTIDKYAHRPNVPPEFIYTNIYAKVIYFLIHNYNGKIKMLAYIQCVSKIITEKYNCKYFTKFCSFEFIDIRCIDHCVGFMKINSKYYILDRENEVDDSTIENL</sequence>
<dbReference type="EMBL" id="CAGKOT010000004">
    <property type="protein sequence ID" value="CAB5332468.1"/>
    <property type="molecule type" value="Genomic_DNA"/>
</dbReference>
<gene>
    <name evidence="1" type="ORF">CHRIB12_LOCUS3031</name>
</gene>
<proteinExistence type="predicted"/>
<evidence type="ECO:0008006" key="3">
    <source>
        <dbReference type="Google" id="ProtNLM"/>
    </source>
</evidence>
<evidence type="ECO:0000313" key="1">
    <source>
        <dbReference type="EMBL" id="CAB5332468.1"/>
    </source>
</evidence>
<comment type="caution">
    <text evidence="1">The sequence shown here is derived from an EMBL/GenBank/DDBJ whole genome shotgun (WGS) entry which is preliminary data.</text>
</comment>